<dbReference type="Proteomes" id="UP000268162">
    <property type="component" value="Unassembled WGS sequence"/>
</dbReference>
<keyword evidence="3" id="KW-1185">Reference proteome</keyword>
<accession>A0A4P9ZWB1</accession>
<dbReference type="AlphaFoldDB" id="A0A4P9ZWB1"/>
<organism evidence="2 3">
    <name type="scientific">Dimargaris cristalligena</name>
    <dbReference type="NCBI Taxonomy" id="215637"/>
    <lineage>
        <taxon>Eukaryota</taxon>
        <taxon>Fungi</taxon>
        <taxon>Fungi incertae sedis</taxon>
        <taxon>Zoopagomycota</taxon>
        <taxon>Kickxellomycotina</taxon>
        <taxon>Dimargaritomycetes</taxon>
        <taxon>Dimargaritales</taxon>
        <taxon>Dimargaritaceae</taxon>
        <taxon>Dimargaris</taxon>
    </lineage>
</organism>
<sequence length="435" mass="47641">MVRSVVSLAVIGLVFPRAILGYPFNNGRVGPNEFVQNGRNSMDSEDMVGSNTPNDGFKLADFEFLVSASPLSFWDSILAGWSACIPTDYNSCSTTQSNRIPSSSRSDPSQCAQFRQFFSENRRLPLLSAQSSRPVVILSQLDAEAMATLFPVTSLPREEQLNLIWVSAYFNPTARNEWVETWQKYYLQNIQEMGGSVSGLATDASVTSGKRFVDRVVTTALWSLYVTSTSPQEELANLFQQFEGQIIRQFQAQPELAQAALESLQKSVMFIITLAFRQNDEGTVWALFPILDEVIDARAEIQLAGPTQGSVESASKLMGVIEQCYSSSGPSSASPSAAAATTGSIPMNEPSDRAGWWGAQPESNPPVKIGDFCAQNLWDLEPFYLDSKGNFGVKVPSMVLEQEVQNYGFSISDATLPGSDSYPIVDAMSMPSIQR</sequence>
<feature type="signal peptide" evidence="1">
    <location>
        <begin position="1"/>
        <end position="21"/>
    </location>
</feature>
<dbReference type="EMBL" id="ML002431">
    <property type="protein sequence ID" value="RKP37907.1"/>
    <property type="molecule type" value="Genomic_DNA"/>
</dbReference>
<feature type="chain" id="PRO_5020822256" evidence="1">
    <location>
        <begin position="22"/>
        <end position="435"/>
    </location>
</feature>
<evidence type="ECO:0000256" key="1">
    <source>
        <dbReference type="SAM" id="SignalP"/>
    </source>
</evidence>
<protein>
    <submittedName>
        <fullName evidence="2">Uncharacterized protein</fullName>
    </submittedName>
</protein>
<evidence type="ECO:0000313" key="3">
    <source>
        <dbReference type="Proteomes" id="UP000268162"/>
    </source>
</evidence>
<keyword evidence="1" id="KW-0732">Signal</keyword>
<name>A0A4P9ZWB1_9FUNG</name>
<proteinExistence type="predicted"/>
<evidence type="ECO:0000313" key="2">
    <source>
        <dbReference type="EMBL" id="RKP37907.1"/>
    </source>
</evidence>
<gene>
    <name evidence="2" type="ORF">BJ085DRAFT_28857</name>
</gene>
<reference evidence="3" key="1">
    <citation type="journal article" date="2018" name="Nat. Microbiol.">
        <title>Leveraging single-cell genomics to expand the fungal tree of life.</title>
        <authorList>
            <person name="Ahrendt S.R."/>
            <person name="Quandt C.A."/>
            <person name="Ciobanu D."/>
            <person name="Clum A."/>
            <person name="Salamov A."/>
            <person name="Andreopoulos B."/>
            <person name="Cheng J.F."/>
            <person name="Woyke T."/>
            <person name="Pelin A."/>
            <person name="Henrissat B."/>
            <person name="Reynolds N.K."/>
            <person name="Benny G.L."/>
            <person name="Smith M.E."/>
            <person name="James T.Y."/>
            <person name="Grigoriev I.V."/>
        </authorList>
    </citation>
    <scope>NUCLEOTIDE SEQUENCE [LARGE SCALE GENOMIC DNA]</scope>
    <source>
        <strain evidence="3">RSA 468</strain>
    </source>
</reference>